<organism evidence="1 2">
    <name type="scientific">Endozoicomonas elysicola</name>
    <dbReference type="NCBI Taxonomy" id="305900"/>
    <lineage>
        <taxon>Bacteria</taxon>
        <taxon>Pseudomonadati</taxon>
        <taxon>Pseudomonadota</taxon>
        <taxon>Gammaproteobacteria</taxon>
        <taxon>Oceanospirillales</taxon>
        <taxon>Endozoicomonadaceae</taxon>
        <taxon>Endozoicomonas</taxon>
    </lineage>
</organism>
<evidence type="ECO:0000313" key="2">
    <source>
        <dbReference type="Proteomes" id="UP000027997"/>
    </source>
</evidence>
<name>A0A081K966_9GAMM</name>
<sequence length="175" mass="19960">MQAVNSDPFYLLPQWDLKAKELIQGKMGDKSVVVLASAPCELRLEEQCQAGHSMHQRRGKKQRRFRLHTTRSIPPTVNIHPVLNKAMETIGNLESKHTCLRPTNKALFSKQTEPTFTPKKLTEQTALLLDSDAGIIETLRVEVDLFKFGPSELVDKKRTLIESCSQHIRDLFNLR</sequence>
<comment type="caution">
    <text evidence="1">The sequence shown here is derived from an EMBL/GenBank/DDBJ whole genome shotgun (WGS) entry which is preliminary data.</text>
</comment>
<reference evidence="1 2" key="1">
    <citation type="submission" date="2014-06" db="EMBL/GenBank/DDBJ databases">
        <title>Whole Genome Sequences of Three Symbiotic Endozoicomonas Bacteria.</title>
        <authorList>
            <person name="Neave M.J."/>
            <person name="Apprill A."/>
            <person name="Voolstra C.R."/>
        </authorList>
    </citation>
    <scope>NUCLEOTIDE SEQUENCE [LARGE SCALE GENOMIC DNA]</scope>
    <source>
        <strain evidence="1 2">DSM 22380</strain>
    </source>
</reference>
<gene>
    <name evidence="1" type="ORF">GV64_08020</name>
</gene>
<proteinExistence type="predicted"/>
<evidence type="ECO:0000313" key="1">
    <source>
        <dbReference type="EMBL" id="KEI70692.1"/>
    </source>
</evidence>
<dbReference type="EMBL" id="JOJP01000001">
    <property type="protein sequence ID" value="KEI70692.1"/>
    <property type="molecule type" value="Genomic_DNA"/>
</dbReference>
<protein>
    <submittedName>
        <fullName evidence="1">Uncharacterized protein</fullName>
    </submittedName>
</protein>
<accession>A0A081K966</accession>
<dbReference type="Proteomes" id="UP000027997">
    <property type="component" value="Unassembled WGS sequence"/>
</dbReference>
<dbReference type="STRING" id="305900.GV64_08020"/>
<dbReference type="AlphaFoldDB" id="A0A081K966"/>
<keyword evidence="2" id="KW-1185">Reference proteome</keyword>